<dbReference type="Proteomes" id="UP000579647">
    <property type="component" value="Unassembled WGS sequence"/>
</dbReference>
<dbReference type="PANTHER" id="PTHR14969">
    <property type="entry name" value="SPHINGOSINE-1-PHOSPHATE PHOSPHOHYDROLASE"/>
    <property type="match status" value="1"/>
</dbReference>
<dbReference type="SMART" id="SM00014">
    <property type="entry name" value="acidPPc"/>
    <property type="match status" value="1"/>
</dbReference>
<dbReference type="Gene3D" id="1.20.144.10">
    <property type="entry name" value="Phosphatidic acid phosphatase type 2/haloperoxidase"/>
    <property type="match status" value="1"/>
</dbReference>
<feature type="transmembrane region" description="Helical" evidence="2">
    <location>
        <begin position="238"/>
        <end position="257"/>
    </location>
</feature>
<feature type="transmembrane region" description="Helical" evidence="2">
    <location>
        <begin position="269"/>
        <end position="289"/>
    </location>
</feature>
<protein>
    <submittedName>
        <fullName evidence="4">Membrane-associated phospholipid phosphatase</fullName>
    </submittedName>
</protein>
<evidence type="ECO:0000313" key="5">
    <source>
        <dbReference type="Proteomes" id="UP000579647"/>
    </source>
</evidence>
<keyword evidence="2" id="KW-1133">Transmembrane helix</keyword>
<feature type="domain" description="Phosphatidic acid phosphatase type 2/haloperoxidase" evidence="3">
    <location>
        <begin position="63"/>
        <end position="173"/>
    </location>
</feature>
<keyword evidence="5" id="KW-1185">Reference proteome</keyword>
<evidence type="ECO:0000256" key="2">
    <source>
        <dbReference type="SAM" id="Phobius"/>
    </source>
</evidence>
<dbReference type="PANTHER" id="PTHR14969:SF13">
    <property type="entry name" value="AT30094P"/>
    <property type="match status" value="1"/>
</dbReference>
<evidence type="ECO:0000313" key="4">
    <source>
        <dbReference type="EMBL" id="MBB5489220.1"/>
    </source>
</evidence>
<comment type="caution">
    <text evidence="4">The sequence shown here is derived from an EMBL/GenBank/DDBJ whole genome shotgun (WGS) entry which is preliminary data.</text>
</comment>
<name>A0A840VXR2_9ACTN</name>
<feature type="region of interest" description="Disordered" evidence="1">
    <location>
        <begin position="336"/>
        <end position="382"/>
    </location>
</feature>
<accession>A0A840VXR2</accession>
<dbReference type="AlphaFoldDB" id="A0A840VXR2"/>
<feature type="transmembrane region" description="Helical" evidence="2">
    <location>
        <begin position="132"/>
        <end position="152"/>
    </location>
</feature>
<feature type="transmembrane region" description="Helical" evidence="2">
    <location>
        <begin position="301"/>
        <end position="319"/>
    </location>
</feature>
<evidence type="ECO:0000256" key="1">
    <source>
        <dbReference type="SAM" id="MobiDB-lite"/>
    </source>
</evidence>
<dbReference type="SUPFAM" id="SSF48317">
    <property type="entry name" value="Acid phosphatase/Vanadium-dependent haloperoxidase"/>
    <property type="match status" value="1"/>
</dbReference>
<evidence type="ECO:0000259" key="3">
    <source>
        <dbReference type="SMART" id="SM00014"/>
    </source>
</evidence>
<feature type="transmembrane region" description="Helical" evidence="2">
    <location>
        <begin position="158"/>
        <end position="176"/>
    </location>
</feature>
<feature type="compositionally biased region" description="Low complexity" evidence="1">
    <location>
        <begin position="360"/>
        <end position="370"/>
    </location>
</feature>
<dbReference type="InterPro" id="IPR000326">
    <property type="entry name" value="PAP2/HPO"/>
</dbReference>
<feature type="transmembrane region" description="Helical" evidence="2">
    <location>
        <begin position="31"/>
        <end position="57"/>
    </location>
</feature>
<reference evidence="4 5" key="1">
    <citation type="submission" date="2020-08" db="EMBL/GenBank/DDBJ databases">
        <title>Sequencing the genomes of 1000 actinobacteria strains.</title>
        <authorList>
            <person name="Klenk H.-P."/>
        </authorList>
    </citation>
    <scope>NUCLEOTIDE SEQUENCE [LARGE SCALE GENOMIC DNA]</scope>
    <source>
        <strain evidence="4 5">DSM 44598</strain>
    </source>
</reference>
<gene>
    <name evidence="4" type="ORF">HNR07_000357</name>
</gene>
<dbReference type="Pfam" id="PF01569">
    <property type="entry name" value="PAP2"/>
    <property type="match status" value="1"/>
</dbReference>
<proteinExistence type="predicted"/>
<keyword evidence="2" id="KW-0812">Transmembrane</keyword>
<sequence>MNAWITGHLAMDALWEAEGSAIRWLQGGGDWLAYPLEALTFLGSQGFIVVLLAAVFWSVHPGLGARLFVAVIASAVVNNLFKSVSYGPRPYWFDAQVTGYSHHSGFGMPSGHSQAAVVTYGYLAAKSGRRSLLWAAVGVIALVAFSRVYLGVHFLSDVVVGLLLGGAVLWAVLRYEDRVLVWWRSLDTVRWVSCLLAFALVPCLAATAWQFGPRGDWAVPVTEWIGATPADPAGHSLAGLYTACGALLGGIWGLTLLHRSGWYSAEGTITARVARFALGISVVVLILVVEQVLFRDLVGFATAPAAFAVYAAVAFWATYGAPQMFVRSGLAIRPEESAETEEGALSPGGAESAGGDQAAPEETPGESPEGSTGGGSKNTGQA</sequence>
<dbReference type="InterPro" id="IPR036938">
    <property type="entry name" value="PAP2/HPO_sf"/>
</dbReference>
<dbReference type="EMBL" id="JACHDO010000001">
    <property type="protein sequence ID" value="MBB5489220.1"/>
    <property type="molecule type" value="Genomic_DNA"/>
</dbReference>
<organism evidence="4 5">
    <name type="scientific">Nocardiopsis metallicus</name>
    <dbReference type="NCBI Taxonomy" id="179819"/>
    <lineage>
        <taxon>Bacteria</taxon>
        <taxon>Bacillati</taxon>
        <taxon>Actinomycetota</taxon>
        <taxon>Actinomycetes</taxon>
        <taxon>Streptosporangiales</taxon>
        <taxon>Nocardiopsidaceae</taxon>
        <taxon>Nocardiopsis</taxon>
    </lineage>
</organism>
<feature type="transmembrane region" description="Helical" evidence="2">
    <location>
        <begin position="188"/>
        <end position="211"/>
    </location>
</feature>
<keyword evidence="2" id="KW-0472">Membrane</keyword>
<feature type="compositionally biased region" description="Gly residues" evidence="1">
    <location>
        <begin position="371"/>
        <end position="382"/>
    </location>
</feature>